<dbReference type="AlphaFoldDB" id="A0A934SK39"/>
<evidence type="ECO:0000256" key="1">
    <source>
        <dbReference type="SAM" id="MobiDB-lite"/>
    </source>
</evidence>
<feature type="transmembrane region" description="Helical" evidence="2">
    <location>
        <begin position="51"/>
        <end position="71"/>
    </location>
</feature>
<dbReference type="Proteomes" id="UP000636458">
    <property type="component" value="Unassembled WGS sequence"/>
</dbReference>
<accession>A0A934SK39</accession>
<reference evidence="3" key="1">
    <citation type="submission" date="2021-01" db="EMBL/GenBank/DDBJ databases">
        <title>Lacisediminihabitans sp. nov. strain G11-30, isolated from Antarctic Soil.</title>
        <authorList>
            <person name="Li J."/>
        </authorList>
    </citation>
    <scope>NUCLEOTIDE SEQUENCE</scope>
    <source>
        <strain evidence="3">G11-30</strain>
    </source>
</reference>
<feature type="compositionally biased region" description="Low complexity" evidence="1">
    <location>
        <begin position="202"/>
        <end position="221"/>
    </location>
</feature>
<dbReference type="InterPro" id="IPR019051">
    <property type="entry name" value="Trp_biosyn_TM_oprn/chp"/>
</dbReference>
<name>A0A934SK39_9MICO</name>
<organism evidence="3 5">
    <name type="scientific">Lacisediminihabitans changchengi</name>
    <dbReference type="NCBI Taxonomy" id="2787634"/>
    <lineage>
        <taxon>Bacteria</taxon>
        <taxon>Bacillati</taxon>
        <taxon>Actinomycetota</taxon>
        <taxon>Actinomycetes</taxon>
        <taxon>Micrococcales</taxon>
        <taxon>Microbacteriaceae</taxon>
        <taxon>Lacisediminihabitans</taxon>
    </lineage>
</organism>
<dbReference type="Pfam" id="PF09534">
    <property type="entry name" value="Trp_oprn_chp"/>
    <property type="match status" value="1"/>
</dbReference>
<keyword evidence="5" id="KW-1185">Reference proteome</keyword>
<sequence>MTPRRLKSFTMLAGVVLSGLTILTWTGQWFALTIDGNAATQSHLSAAGDVAAPALVTLALAGLALVGALAIAGPLIRYVLGAVQTLLGITVVLSAVSALRDPIAASASLITGATGVSGAAPVAALVRSVTVTAWPAVTIVVGALVTLLGVFLLITGRLWPASSRKYQTVRLEAQKPGENPAADWDSLSDGTDPTGDDAAWNDPTPDGPAGAAPTSDDPSSR</sequence>
<evidence type="ECO:0000256" key="2">
    <source>
        <dbReference type="SAM" id="Phobius"/>
    </source>
</evidence>
<proteinExistence type="predicted"/>
<dbReference type="EMBL" id="JAEPES010000001">
    <property type="protein sequence ID" value="MBK4346809.1"/>
    <property type="molecule type" value="Genomic_DNA"/>
</dbReference>
<evidence type="ECO:0000313" key="5">
    <source>
        <dbReference type="Proteomes" id="UP000636458"/>
    </source>
</evidence>
<feature type="transmembrane region" description="Helical" evidence="2">
    <location>
        <begin position="12"/>
        <end position="31"/>
    </location>
</feature>
<feature type="transmembrane region" description="Helical" evidence="2">
    <location>
        <begin position="133"/>
        <end position="155"/>
    </location>
</feature>
<comment type="caution">
    <text evidence="3">The sequence shown here is derived from an EMBL/GenBank/DDBJ whole genome shotgun (WGS) entry which is preliminary data.</text>
</comment>
<gene>
    <name evidence="3" type="ORF">IV501_04115</name>
    <name evidence="4" type="ORF">IV501_10510</name>
</gene>
<keyword evidence="2" id="KW-0472">Membrane</keyword>
<evidence type="ECO:0000313" key="3">
    <source>
        <dbReference type="EMBL" id="MBK4346809.1"/>
    </source>
</evidence>
<dbReference type="EMBL" id="JAEPES010000003">
    <property type="protein sequence ID" value="MBK4348068.1"/>
    <property type="molecule type" value="Genomic_DNA"/>
</dbReference>
<keyword evidence="2" id="KW-0812">Transmembrane</keyword>
<evidence type="ECO:0000313" key="4">
    <source>
        <dbReference type="EMBL" id="MBK4348068.1"/>
    </source>
</evidence>
<keyword evidence="2" id="KW-1133">Transmembrane helix</keyword>
<feature type="transmembrane region" description="Helical" evidence="2">
    <location>
        <begin position="78"/>
        <end position="99"/>
    </location>
</feature>
<feature type="region of interest" description="Disordered" evidence="1">
    <location>
        <begin position="172"/>
        <end position="221"/>
    </location>
</feature>
<dbReference type="RefSeq" id="WP_200555102.1">
    <property type="nucleotide sequence ID" value="NZ_JAEPES010000001.1"/>
</dbReference>
<protein>
    <submittedName>
        <fullName evidence="3">Trp biosynthesis-associated membrane protein</fullName>
    </submittedName>
</protein>